<evidence type="ECO:0000259" key="2">
    <source>
        <dbReference type="Pfam" id="PF01458"/>
    </source>
</evidence>
<dbReference type="InterPro" id="IPR037284">
    <property type="entry name" value="SUF_FeS_clus_asmbl_SufBD_sf"/>
</dbReference>
<evidence type="ECO:0000313" key="5">
    <source>
        <dbReference type="Proteomes" id="UP000474061"/>
    </source>
</evidence>
<dbReference type="InterPro" id="IPR055346">
    <property type="entry name" value="Fe-S_cluster_assembly_SufBD"/>
</dbReference>
<feature type="domain" description="SUF system FeS cluster assembly SufBD N-terminal" evidence="3">
    <location>
        <begin position="19"/>
        <end position="154"/>
    </location>
</feature>
<dbReference type="Proteomes" id="UP000474061">
    <property type="component" value="Unassembled WGS sequence"/>
</dbReference>
<comment type="caution">
    <text evidence="4">The sequence shown here is derived from an EMBL/GenBank/DDBJ whole genome shotgun (WGS) entry which is preliminary data.</text>
</comment>
<evidence type="ECO:0000256" key="1">
    <source>
        <dbReference type="ARBA" id="ARBA00043967"/>
    </source>
</evidence>
<organism evidence="4 5">
    <name type="scientific">Xylella fastidiosa subsp. multiplex</name>
    <dbReference type="NCBI Taxonomy" id="644357"/>
    <lineage>
        <taxon>Bacteria</taxon>
        <taxon>Pseudomonadati</taxon>
        <taxon>Pseudomonadota</taxon>
        <taxon>Gammaproteobacteria</taxon>
        <taxon>Lysobacterales</taxon>
        <taxon>Lysobacteraceae</taxon>
        <taxon>Xylella</taxon>
    </lineage>
</organism>
<feature type="domain" description="SUF system FeS cluster assembly SufBD core" evidence="2">
    <location>
        <begin position="166"/>
        <end position="392"/>
    </location>
</feature>
<dbReference type="InterPro" id="IPR000825">
    <property type="entry name" value="SUF_FeS_clus_asmbl_SufBD_core"/>
</dbReference>
<dbReference type="InterPro" id="IPR011542">
    <property type="entry name" value="SUF_FeS_clus_asmbl_SufD"/>
</dbReference>
<dbReference type="Pfam" id="PF19295">
    <property type="entry name" value="SufBD_N"/>
    <property type="match status" value="1"/>
</dbReference>
<evidence type="ECO:0000259" key="3">
    <source>
        <dbReference type="Pfam" id="PF19295"/>
    </source>
</evidence>
<proteinExistence type="inferred from homology"/>
<dbReference type="AlphaFoldDB" id="A0A9Q4QTW9"/>
<dbReference type="EMBL" id="VDCJ01000351">
    <property type="protein sequence ID" value="MRU24523.1"/>
    <property type="molecule type" value="Genomic_DNA"/>
</dbReference>
<gene>
    <name evidence="4" type="primary">sufD</name>
    <name evidence="4" type="ORF">FG476_10795</name>
</gene>
<sequence>MNPLLDSLAAAFQNDGDITRRQALEDARRDGLPDLRSETWKYTSLRTLERRHFSQAPTAATTIDPAWLNTIPTPRLVFVNGRHSPSLSNLSGLPQGMTLHPLSALPREQDKGLHRSPPHFKHRDEIFARLNTALADEGVLLRVHQNITVNTPIHLIFITPAGEIDHAWHLRNQIQLHRGASLQLIEHQLHTGHAAHLNNVLTRIHLAPGACLEHARLQNDATATTSFLRTDAVLAQDAEYRRVDVELGAKLSRHELNVRLEGDNARLTANGILLGHLTRHLDTRLHIEHIARNTASELLWRGIGTDRSRVVFHGGIHIHQGADGSDARLSNKNLLLSANAEIDTQPVLIINTDEVQAAHGATVGQLDPQALFYLRTRGIPHTTAQQLLSAAFCHEPLTLLDSTLADILRTPLNHALNSTWTV</sequence>
<reference evidence="4" key="2">
    <citation type="journal article" date="2020" name="Appl. Environ. Microbiol.">
        <title>Multiple intercontinental introductions associated with the emergence of a plant pathogen in Europe.</title>
        <authorList>
            <person name="Landa B.B."/>
            <person name="Castillo A.I."/>
            <person name="Giampetruzzi A."/>
            <person name="Kahn A."/>
            <person name="Roman-Ecija M."/>
            <person name="Velasco-Amo M.P."/>
            <person name="Navas-Cortes J.A."/>
            <person name="Marco-Noales E."/>
            <person name="Barbe S."/>
            <person name="Moralejo E."/>
            <person name="Coletta-Filho H.D."/>
            <person name="Saldarelli P."/>
            <person name="Saponari M."/>
            <person name="Almeida R.P.P."/>
        </authorList>
    </citation>
    <scope>NUCLEOTIDE SEQUENCE</scope>
    <source>
        <strain evidence="4">XYL1981</strain>
    </source>
</reference>
<dbReference type="InterPro" id="IPR045595">
    <property type="entry name" value="SufBD_N"/>
</dbReference>
<comment type="similarity">
    <text evidence="1">Belongs to the iron-sulfur cluster assembly SufBD family.</text>
</comment>
<dbReference type="GO" id="GO:0016226">
    <property type="term" value="P:iron-sulfur cluster assembly"/>
    <property type="evidence" value="ECO:0007669"/>
    <property type="project" value="InterPro"/>
</dbReference>
<dbReference type="Pfam" id="PF01458">
    <property type="entry name" value="SUFBD_core"/>
    <property type="match status" value="1"/>
</dbReference>
<dbReference type="PANTHER" id="PTHR43575:SF1">
    <property type="entry name" value="PROTEIN ABCI7, CHLOROPLASTIC"/>
    <property type="match status" value="1"/>
</dbReference>
<name>A0A9Q4QTW9_XYLFS</name>
<dbReference type="RefSeq" id="WP_004083725.1">
    <property type="nucleotide sequence ID" value="NZ_CP052853.1"/>
</dbReference>
<evidence type="ECO:0000313" key="4">
    <source>
        <dbReference type="EMBL" id="MRU24523.1"/>
    </source>
</evidence>
<protein>
    <submittedName>
        <fullName evidence="4">Fe-S cluster assembly protein SufD</fullName>
    </submittedName>
</protein>
<dbReference type="PANTHER" id="PTHR43575">
    <property type="entry name" value="PROTEIN ABCI7, CHLOROPLASTIC"/>
    <property type="match status" value="1"/>
</dbReference>
<reference evidence="4" key="1">
    <citation type="submission" date="2019-05" db="EMBL/GenBank/DDBJ databases">
        <authorList>
            <person name="Castillo A."/>
            <person name="Giampetruzzi A."/>
            <person name="Landa B."/>
            <person name="Saponari M."/>
            <person name="Almeida R.P.P."/>
            <person name="Moralejo E."/>
            <person name="Marco-Noales E."/>
            <person name="Velasco-Amo M.P."/>
            <person name="Roman-Ecija M."/>
            <person name="Navarro I."/>
            <person name="Monterde A."/>
            <person name="Barbe S."/>
        </authorList>
    </citation>
    <scope>NUCLEOTIDE SEQUENCE</scope>
    <source>
        <strain evidence="4">XYL1981</strain>
    </source>
</reference>
<dbReference type="NCBIfam" id="TIGR01981">
    <property type="entry name" value="sufD"/>
    <property type="match status" value="1"/>
</dbReference>
<accession>A0A9Q4QTW9</accession>
<dbReference type="SUPFAM" id="SSF101960">
    <property type="entry name" value="Stabilizer of iron transporter SufD"/>
    <property type="match status" value="1"/>
</dbReference>